<dbReference type="AlphaFoldDB" id="A0A1D3KWM6"/>
<gene>
    <name evidence="1" type="primary">PocGH01_02010700</name>
    <name evidence="1" type="ORF">POCGH01_02010700</name>
</gene>
<evidence type="ECO:0000313" key="1">
    <source>
        <dbReference type="EMBL" id="SCA48191.1"/>
    </source>
</evidence>
<accession>A0A1D3KWM6</accession>
<protein>
    <submittedName>
        <fullName evidence="1">Uncharacterized protein</fullName>
    </submittedName>
</protein>
<reference evidence="1 2" key="1">
    <citation type="submission" date="2016-06" db="EMBL/GenBank/DDBJ databases">
        <authorList>
            <consortium name="Pathogen Informatics"/>
        </authorList>
    </citation>
    <scope>NUCLEOTIDE SEQUENCE [LARGE SCALE GENOMIC DNA]</scope>
    <source>
        <strain evidence="1">PocGH01</strain>
    </source>
</reference>
<dbReference type="EMBL" id="LT594583">
    <property type="protein sequence ID" value="SCA48191.1"/>
    <property type="molecule type" value="Genomic_DNA"/>
</dbReference>
<proteinExistence type="predicted"/>
<name>A0A1D3KWM6_PLAOA</name>
<keyword evidence="2" id="KW-1185">Reference proteome</keyword>
<organism evidence="1 2">
    <name type="scientific">Plasmodium ovale</name>
    <name type="common">malaria parasite P. ovale</name>
    <dbReference type="NCBI Taxonomy" id="36330"/>
    <lineage>
        <taxon>Eukaryota</taxon>
        <taxon>Sar</taxon>
        <taxon>Alveolata</taxon>
        <taxon>Apicomplexa</taxon>
        <taxon>Aconoidasida</taxon>
        <taxon>Haemosporida</taxon>
        <taxon>Plasmodiidae</taxon>
        <taxon>Plasmodium</taxon>
        <taxon>Plasmodium (Plasmodium)</taxon>
    </lineage>
</organism>
<dbReference type="VEuPathDB" id="PlasmoDB:PocGH01_02010700"/>
<dbReference type="OrthoDB" id="390912at2759"/>
<evidence type="ECO:0000313" key="2">
    <source>
        <dbReference type="Proteomes" id="UP000242942"/>
    </source>
</evidence>
<dbReference type="Proteomes" id="UP000242942">
    <property type="component" value="Chromosome 2"/>
</dbReference>
<sequence length="130" mass="15699">MICPYEQIHLLEGKMLLKGNKTLNDFPYHLCWFGMKPNLKNLASSNFTFSCLEEFYLFRFSNISSFNLLNLNHSNSNYVNVWFDNLDNLIKCFKIKYASNKSKIYLYEKYFDKKYPINDTFQYKNPQLFY</sequence>